<dbReference type="KEGG" id="dko:I596_595"/>
<feature type="compositionally biased region" description="Polar residues" evidence="1">
    <location>
        <begin position="1"/>
        <end position="12"/>
    </location>
</feature>
<sequence>MSWLAASSTIHTRSCRRQMKDASMHKKKALLIGIIGSQ</sequence>
<dbReference type="AlphaFoldDB" id="A0A167GJK0"/>
<evidence type="ECO:0000313" key="2">
    <source>
        <dbReference type="EMBL" id="ANB16632.1"/>
    </source>
</evidence>
<dbReference type="Proteomes" id="UP000076830">
    <property type="component" value="Chromosome"/>
</dbReference>
<evidence type="ECO:0000313" key="3">
    <source>
        <dbReference type="Proteomes" id="UP000076830"/>
    </source>
</evidence>
<proteinExistence type="predicted"/>
<accession>A0A167GJK0</accession>
<feature type="region of interest" description="Disordered" evidence="1">
    <location>
        <begin position="1"/>
        <end position="22"/>
    </location>
</feature>
<dbReference type="EMBL" id="CP015249">
    <property type="protein sequence ID" value="ANB16632.1"/>
    <property type="molecule type" value="Genomic_DNA"/>
</dbReference>
<gene>
    <name evidence="2" type="ORF">I596_595</name>
</gene>
<evidence type="ECO:0000256" key="1">
    <source>
        <dbReference type="SAM" id="MobiDB-lite"/>
    </source>
</evidence>
<organism evidence="2 3">
    <name type="scientific">Dokdonella koreensis DS-123</name>
    <dbReference type="NCBI Taxonomy" id="1300342"/>
    <lineage>
        <taxon>Bacteria</taxon>
        <taxon>Pseudomonadati</taxon>
        <taxon>Pseudomonadota</taxon>
        <taxon>Gammaproteobacteria</taxon>
        <taxon>Lysobacterales</taxon>
        <taxon>Rhodanobacteraceae</taxon>
        <taxon>Dokdonella</taxon>
    </lineage>
</organism>
<dbReference type="STRING" id="1300342.I596_595"/>
<keyword evidence="3" id="KW-1185">Reference proteome</keyword>
<protein>
    <submittedName>
        <fullName evidence="2">Uncharacterized protein</fullName>
    </submittedName>
</protein>
<reference evidence="2 3" key="1">
    <citation type="submission" date="2016-04" db="EMBL/GenBank/DDBJ databases">
        <title>Complete genome sequence of Dokdonella koreensis DS-123T.</title>
        <authorList>
            <person name="Kim J.F."/>
            <person name="Lee H."/>
            <person name="Kwak M.-J."/>
        </authorList>
    </citation>
    <scope>NUCLEOTIDE SEQUENCE [LARGE SCALE GENOMIC DNA]</scope>
    <source>
        <strain evidence="2 3">DS-123</strain>
    </source>
</reference>
<name>A0A167GJK0_9GAMM</name>